<dbReference type="PANTHER" id="PTHR30506:SF3">
    <property type="entry name" value="UPF0126 INNER MEMBRANE PROTEIN YADS-RELATED"/>
    <property type="match status" value="1"/>
</dbReference>
<dbReference type="EMBL" id="CP072943">
    <property type="protein sequence ID" value="QTX32375.1"/>
    <property type="molecule type" value="Genomic_DNA"/>
</dbReference>
<evidence type="ECO:0000256" key="1">
    <source>
        <dbReference type="ARBA" id="ARBA00004651"/>
    </source>
</evidence>
<evidence type="ECO:0000256" key="4">
    <source>
        <dbReference type="ARBA" id="ARBA00022692"/>
    </source>
</evidence>
<dbReference type="RefSeq" id="WP_274373605.1">
    <property type="nucleotide sequence ID" value="NZ_CP072943.1"/>
</dbReference>
<keyword evidence="4 7" id="KW-0812">Transmembrane</keyword>
<protein>
    <submittedName>
        <fullName evidence="9">Trimeric intracellular cation channel family protein</fullName>
    </submittedName>
</protein>
<evidence type="ECO:0000256" key="5">
    <source>
        <dbReference type="ARBA" id="ARBA00022989"/>
    </source>
</evidence>
<organism evidence="9 10">
    <name type="scientific">Aminithiophilus ramosus</name>
    <dbReference type="NCBI Taxonomy" id="3029084"/>
    <lineage>
        <taxon>Bacteria</taxon>
        <taxon>Thermotogati</taxon>
        <taxon>Synergistota</taxon>
        <taxon>Synergistia</taxon>
        <taxon>Synergistales</taxon>
        <taxon>Aminithiophilaceae</taxon>
        <taxon>Aminithiophilus</taxon>
    </lineage>
</organism>
<evidence type="ECO:0000256" key="7">
    <source>
        <dbReference type="SAM" id="Phobius"/>
    </source>
</evidence>
<evidence type="ECO:0000256" key="6">
    <source>
        <dbReference type="ARBA" id="ARBA00023136"/>
    </source>
</evidence>
<feature type="transmembrane region" description="Helical" evidence="7">
    <location>
        <begin position="93"/>
        <end position="115"/>
    </location>
</feature>
<evidence type="ECO:0000259" key="8">
    <source>
        <dbReference type="Pfam" id="PF03458"/>
    </source>
</evidence>
<dbReference type="AlphaFoldDB" id="A0A9Q7AIF8"/>
<keyword evidence="6 7" id="KW-0472">Membrane</keyword>
<dbReference type="GO" id="GO:0005886">
    <property type="term" value="C:plasma membrane"/>
    <property type="evidence" value="ECO:0007669"/>
    <property type="project" value="UniProtKB-SubCell"/>
</dbReference>
<feature type="domain" description="Glycine transporter" evidence="8">
    <location>
        <begin position="94"/>
        <end position="167"/>
    </location>
</feature>
<evidence type="ECO:0000313" key="10">
    <source>
        <dbReference type="Proteomes" id="UP000671879"/>
    </source>
</evidence>
<feature type="domain" description="Glycine transporter" evidence="8">
    <location>
        <begin position="9"/>
        <end position="81"/>
    </location>
</feature>
<keyword evidence="3" id="KW-1003">Cell membrane</keyword>
<feature type="transmembrane region" description="Helical" evidence="7">
    <location>
        <begin position="121"/>
        <end position="140"/>
    </location>
</feature>
<sequence length="211" mass="21710">MVSGWLPAMDLVGTAAFALSGPLVAMRKRLDLFGLVVLALTTALGGGILRALILGNTPPEAFRSPLSLVVALAAASAALFLPRGPEGGKGLFLLCDAVGLGAFTVEGALVCLRLGQTSAVPVLFMACLTGVGGGMIRDLLVREIPFVLRREVYATASLAGGGLFLLLLPLTGEVAAAFLAFGSVVALRLSSLALGLRLPMARRLLRRGFPS</sequence>
<reference evidence="10" key="1">
    <citation type="submission" date="2021-04" db="EMBL/GenBank/DDBJ databases">
        <title>A novel Synergistetes isolate from a pyrite-forming mixed culture.</title>
        <authorList>
            <person name="Bunk B."/>
            <person name="Sproer C."/>
            <person name="Spring S."/>
            <person name="Pester M."/>
        </authorList>
    </citation>
    <scope>NUCLEOTIDE SEQUENCE [LARGE SCALE GENOMIC DNA]</scope>
    <source>
        <strain evidence="10">J.5.4.2-T.3.5.2</strain>
    </source>
</reference>
<feature type="transmembrane region" description="Helical" evidence="7">
    <location>
        <begin position="32"/>
        <end position="53"/>
    </location>
</feature>
<comment type="subcellular location">
    <subcellularLocation>
        <location evidence="1">Cell membrane</location>
        <topology evidence="1">Multi-pass membrane protein</topology>
    </subcellularLocation>
</comment>
<feature type="transmembrane region" description="Helical" evidence="7">
    <location>
        <begin position="65"/>
        <end position="81"/>
    </location>
</feature>
<evidence type="ECO:0000313" key="9">
    <source>
        <dbReference type="EMBL" id="QTX32375.1"/>
    </source>
</evidence>
<evidence type="ECO:0000256" key="3">
    <source>
        <dbReference type="ARBA" id="ARBA00022475"/>
    </source>
</evidence>
<keyword evidence="5 7" id="KW-1133">Transmembrane helix</keyword>
<dbReference type="PANTHER" id="PTHR30506">
    <property type="entry name" value="INNER MEMBRANE PROTEIN"/>
    <property type="match status" value="1"/>
</dbReference>
<evidence type="ECO:0000256" key="2">
    <source>
        <dbReference type="ARBA" id="ARBA00008193"/>
    </source>
</evidence>
<keyword evidence="10" id="KW-1185">Reference proteome</keyword>
<gene>
    <name evidence="9" type="ORF">KAR29_13930</name>
</gene>
<name>A0A9Q7AIF8_9BACT</name>
<proteinExistence type="inferred from homology"/>
<feature type="transmembrane region" description="Helical" evidence="7">
    <location>
        <begin position="176"/>
        <end position="196"/>
    </location>
</feature>
<comment type="similarity">
    <text evidence="2">Belongs to the UPF0126 family.</text>
</comment>
<dbReference type="KEGG" id="aram:KAR29_13930"/>
<dbReference type="Pfam" id="PF03458">
    <property type="entry name" value="Gly_transporter"/>
    <property type="match status" value="2"/>
</dbReference>
<dbReference type="InterPro" id="IPR005115">
    <property type="entry name" value="Gly_transporter"/>
</dbReference>
<accession>A0A9Q7AIF8</accession>
<dbReference type="Proteomes" id="UP000671879">
    <property type="component" value="Chromosome"/>
</dbReference>